<keyword evidence="1" id="KW-0472">Membrane</keyword>
<name>A0ABN8NXJ5_9CNID</name>
<feature type="non-terminal residue" evidence="2">
    <location>
        <position position="1"/>
    </location>
</feature>
<proteinExistence type="predicted"/>
<feature type="transmembrane region" description="Helical" evidence="1">
    <location>
        <begin position="20"/>
        <end position="42"/>
    </location>
</feature>
<evidence type="ECO:0000313" key="3">
    <source>
        <dbReference type="Proteomes" id="UP001159405"/>
    </source>
</evidence>
<comment type="caution">
    <text evidence="2">The sequence shown here is derived from an EMBL/GenBank/DDBJ whole genome shotgun (WGS) entry which is preliminary data.</text>
</comment>
<accession>A0ABN8NXJ5</accession>
<keyword evidence="1" id="KW-0812">Transmembrane</keyword>
<sequence length="70" mass="7820">QLATVENRRELHSVEQKQAVGIIMAAPWDALSMAVLSNVNILPLQKRVAKLKAKMVFKAFNGLLRSYIAE</sequence>
<dbReference type="Proteomes" id="UP001159405">
    <property type="component" value="Unassembled WGS sequence"/>
</dbReference>
<organism evidence="2 3">
    <name type="scientific">Porites lobata</name>
    <dbReference type="NCBI Taxonomy" id="104759"/>
    <lineage>
        <taxon>Eukaryota</taxon>
        <taxon>Metazoa</taxon>
        <taxon>Cnidaria</taxon>
        <taxon>Anthozoa</taxon>
        <taxon>Hexacorallia</taxon>
        <taxon>Scleractinia</taxon>
        <taxon>Fungiina</taxon>
        <taxon>Poritidae</taxon>
        <taxon>Porites</taxon>
    </lineage>
</organism>
<keyword evidence="1" id="KW-1133">Transmembrane helix</keyword>
<evidence type="ECO:0000256" key="1">
    <source>
        <dbReference type="SAM" id="Phobius"/>
    </source>
</evidence>
<keyword evidence="3" id="KW-1185">Reference proteome</keyword>
<gene>
    <name evidence="2" type="ORF">PLOB_00028405</name>
</gene>
<evidence type="ECO:0000313" key="2">
    <source>
        <dbReference type="EMBL" id="CAH3121050.1"/>
    </source>
</evidence>
<protein>
    <submittedName>
        <fullName evidence="2">Uncharacterized protein</fullName>
    </submittedName>
</protein>
<dbReference type="EMBL" id="CALNXK010000035">
    <property type="protein sequence ID" value="CAH3121050.1"/>
    <property type="molecule type" value="Genomic_DNA"/>
</dbReference>
<reference evidence="2 3" key="1">
    <citation type="submission" date="2022-05" db="EMBL/GenBank/DDBJ databases">
        <authorList>
            <consortium name="Genoscope - CEA"/>
            <person name="William W."/>
        </authorList>
    </citation>
    <scope>NUCLEOTIDE SEQUENCE [LARGE SCALE GENOMIC DNA]</scope>
</reference>